<comment type="similarity">
    <text evidence="10">Belongs to the glycosyltransferase 28 family. MurG subfamily.</text>
</comment>
<dbReference type="Gene3D" id="3.40.50.2000">
    <property type="entry name" value="Glycogen Phosphorylase B"/>
    <property type="match status" value="2"/>
</dbReference>
<dbReference type="InterPro" id="IPR007235">
    <property type="entry name" value="Glyco_trans_28_C"/>
</dbReference>
<accession>W9V6J4</accession>
<evidence type="ECO:0000256" key="6">
    <source>
        <dbReference type="ARBA" id="ARBA00022984"/>
    </source>
</evidence>
<reference evidence="14" key="1">
    <citation type="submission" date="2012-11" db="EMBL/GenBank/DDBJ databases">
        <authorList>
            <person name="Singh A."/>
            <person name="Pinnaka A.K."/>
            <person name="Vaidya B."/>
        </authorList>
    </citation>
    <scope>NUCLEOTIDE SEQUENCE [LARGE SCALE GENOMIC DNA]</scope>
    <source>
        <strain evidence="14">AK23</strain>
    </source>
</reference>
<dbReference type="PANTHER" id="PTHR21015:SF22">
    <property type="entry name" value="GLYCOSYLTRANSFERASE"/>
    <property type="match status" value="1"/>
</dbReference>
<feature type="domain" description="Glycosyltransferase family 28 N-terminal" evidence="11">
    <location>
        <begin position="10"/>
        <end position="146"/>
    </location>
</feature>
<dbReference type="HAMAP" id="MF_00033">
    <property type="entry name" value="MurG"/>
    <property type="match status" value="1"/>
</dbReference>
<dbReference type="GO" id="GO:0050511">
    <property type="term" value="F:undecaprenyldiphospho-muramoylpentapeptide beta-N-acetylglucosaminyltransferase activity"/>
    <property type="evidence" value="ECO:0007669"/>
    <property type="project" value="UniProtKB-UniRule"/>
</dbReference>
<feature type="binding site" evidence="10">
    <location>
        <position position="167"/>
    </location>
    <ligand>
        <name>UDP-N-acetyl-alpha-D-glucosamine</name>
        <dbReference type="ChEBI" id="CHEBI:57705"/>
    </ligand>
</feature>
<feature type="domain" description="Glycosyl transferase family 28 C-terminal" evidence="12">
    <location>
        <begin position="189"/>
        <end position="344"/>
    </location>
</feature>
<comment type="function">
    <text evidence="10">Cell wall formation. Catalyzes the transfer of a GlcNAc subunit on undecaprenyl-pyrophosphoryl-MurNAc-pentapeptide (lipid intermediate I) to form undecaprenyl-pyrophosphoryl-MurNAc-(pentapeptide)GlcNAc (lipid intermediate II).</text>
</comment>
<dbReference type="AlphaFoldDB" id="W9V6J4"/>
<keyword evidence="14" id="KW-1185">Reference proteome</keyword>
<dbReference type="UniPathway" id="UPA00219"/>
<feature type="binding site" evidence="10">
    <location>
        <position position="249"/>
    </location>
    <ligand>
        <name>UDP-N-acetyl-alpha-D-glucosamine</name>
        <dbReference type="ChEBI" id="CHEBI:57705"/>
    </ligand>
</feature>
<comment type="caution">
    <text evidence="13">The sequence shown here is derived from an EMBL/GenBank/DDBJ whole genome shotgun (WGS) entry which is preliminary data.</text>
</comment>
<evidence type="ECO:0000256" key="2">
    <source>
        <dbReference type="ARBA" id="ARBA00022618"/>
    </source>
</evidence>
<dbReference type="SUPFAM" id="SSF53756">
    <property type="entry name" value="UDP-Glycosyltransferase/glycogen phosphorylase"/>
    <property type="match status" value="1"/>
</dbReference>
<evidence type="ECO:0000256" key="7">
    <source>
        <dbReference type="ARBA" id="ARBA00023136"/>
    </source>
</evidence>
<dbReference type="GO" id="GO:0051991">
    <property type="term" value="F:UDP-N-acetyl-D-glucosamine:N-acetylmuramoyl-L-alanyl-D-glutamyl-meso-2,6-diaminopimelyl-D-alanyl-D-alanine-diphosphoundecaprenol 4-beta-N-acetylglucosaminlytransferase activity"/>
    <property type="evidence" value="ECO:0007669"/>
    <property type="project" value="RHEA"/>
</dbReference>
<dbReference type="Proteomes" id="UP000019464">
    <property type="component" value="Unassembled WGS sequence"/>
</dbReference>
<evidence type="ECO:0000259" key="12">
    <source>
        <dbReference type="Pfam" id="PF04101"/>
    </source>
</evidence>
<dbReference type="Pfam" id="PF03033">
    <property type="entry name" value="Glyco_transf_28"/>
    <property type="match status" value="1"/>
</dbReference>
<gene>
    <name evidence="10 13" type="primary">murG</name>
    <name evidence="13" type="ORF">D791_01495</name>
</gene>
<dbReference type="OrthoDB" id="9808936at2"/>
<keyword evidence="1 10" id="KW-1003">Cell membrane</keyword>
<dbReference type="PANTHER" id="PTHR21015">
    <property type="entry name" value="UDP-N-ACETYLGLUCOSAMINE--N-ACETYLMURAMYL-(PENTAPEPTIDE) PYROPHOSPHORYL-UNDECAPRENOL N-ACETYLGLUCOSAMINE TRANSFERASE 1"/>
    <property type="match status" value="1"/>
</dbReference>
<comment type="pathway">
    <text evidence="10">Cell wall biogenesis; peptidoglycan biosynthesis.</text>
</comment>
<evidence type="ECO:0000256" key="8">
    <source>
        <dbReference type="ARBA" id="ARBA00023306"/>
    </source>
</evidence>
<dbReference type="GO" id="GO:0005975">
    <property type="term" value="P:carbohydrate metabolic process"/>
    <property type="evidence" value="ECO:0007669"/>
    <property type="project" value="InterPro"/>
</dbReference>
<feature type="binding site" evidence="10">
    <location>
        <begin position="268"/>
        <end position="273"/>
    </location>
    <ligand>
        <name>UDP-N-acetyl-alpha-D-glucosamine</name>
        <dbReference type="ChEBI" id="CHEBI:57705"/>
    </ligand>
</feature>
<reference evidence="13 14" key="2">
    <citation type="journal article" date="2015" name="Syst. Appl. Microbiol.">
        <title>Nitrincola nitratireducens sp. nov. isolated from a haloalkaline crater lake.</title>
        <authorList>
            <person name="Singh A."/>
            <person name="Vaidya B."/>
            <person name="Tanuku N.R."/>
            <person name="Pinnaka A.K."/>
        </authorList>
    </citation>
    <scope>NUCLEOTIDE SEQUENCE [LARGE SCALE GENOMIC DNA]</scope>
    <source>
        <strain evidence="13 14">AK23</strain>
    </source>
</reference>
<proteinExistence type="inferred from homology"/>
<organism evidence="13 14">
    <name type="scientific">Nitrincola nitratireducens</name>
    <dbReference type="NCBI Taxonomy" id="1229521"/>
    <lineage>
        <taxon>Bacteria</taxon>
        <taxon>Pseudomonadati</taxon>
        <taxon>Pseudomonadota</taxon>
        <taxon>Gammaproteobacteria</taxon>
        <taxon>Oceanospirillales</taxon>
        <taxon>Oceanospirillaceae</taxon>
        <taxon>Nitrincola</taxon>
    </lineage>
</organism>
<keyword evidence="5 10" id="KW-0133">Cell shape</keyword>
<keyword evidence="8 10" id="KW-0131">Cell cycle</keyword>
<dbReference type="GO" id="GO:0008360">
    <property type="term" value="P:regulation of cell shape"/>
    <property type="evidence" value="ECO:0007669"/>
    <property type="project" value="UniProtKB-KW"/>
</dbReference>
<dbReference type="EMBL" id="AONB01000005">
    <property type="protein sequence ID" value="EXJ11722.1"/>
    <property type="molecule type" value="Genomic_DNA"/>
</dbReference>
<keyword evidence="7 10" id="KW-0472">Membrane</keyword>
<keyword evidence="2 10" id="KW-0132">Cell division</keyword>
<dbReference type="STRING" id="1229521.D791_01495"/>
<name>W9V6J4_9GAMM</name>
<dbReference type="NCBIfam" id="TIGR01133">
    <property type="entry name" value="murG"/>
    <property type="match status" value="1"/>
</dbReference>
<evidence type="ECO:0000256" key="10">
    <source>
        <dbReference type="HAMAP-Rule" id="MF_00033"/>
    </source>
</evidence>
<evidence type="ECO:0000259" key="11">
    <source>
        <dbReference type="Pfam" id="PF03033"/>
    </source>
</evidence>
<evidence type="ECO:0000256" key="1">
    <source>
        <dbReference type="ARBA" id="ARBA00022475"/>
    </source>
</evidence>
<dbReference type="InterPro" id="IPR004276">
    <property type="entry name" value="GlycoTrans_28_N"/>
</dbReference>
<dbReference type="RefSeq" id="WP_036509533.1">
    <property type="nucleotide sequence ID" value="NZ_AONB01000005.1"/>
</dbReference>
<feature type="binding site" evidence="10">
    <location>
        <begin position="16"/>
        <end position="18"/>
    </location>
    <ligand>
        <name>UDP-N-acetyl-alpha-D-glucosamine</name>
        <dbReference type="ChEBI" id="CHEBI:57705"/>
    </ligand>
</feature>
<protein>
    <recommendedName>
        <fullName evidence="10">UDP-N-acetylglucosamine--N-acetylmuramyl-(pentapeptide) pyrophosphoryl-undecaprenol N-acetylglucosamine transferase</fullName>
        <ecNumber evidence="10">2.4.1.227</ecNumber>
    </recommendedName>
    <alternativeName>
        <fullName evidence="10">Undecaprenyl-PP-MurNAc-pentapeptide-UDPGlcNAc GlcNAc transferase</fullName>
    </alternativeName>
</protein>
<dbReference type="CDD" id="cd03785">
    <property type="entry name" value="GT28_MurG"/>
    <property type="match status" value="1"/>
</dbReference>
<comment type="catalytic activity">
    <reaction evidence="10">
        <text>di-trans,octa-cis-undecaprenyl diphospho-N-acetyl-alpha-D-muramoyl-L-alanyl-D-glutamyl-meso-2,6-diaminopimeloyl-D-alanyl-D-alanine + UDP-N-acetyl-alpha-D-glucosamine = di-trans,octa-cis-undecaprenyl diphospho-[N-acetyl-alpha-D-glucosaminyl-(1-&gt;4)]-N-acetyl-alpha-D-muramoyl-L-alanyl-D-glutamyl-meso-2,6-diaminopimeloyl-D-alanyl-D-alanine + UDP + H(+)</text>
        <dbReference type="Rhea" id="RHEA:31227"/>
        <dbReference type="ChEBI" id="CHEBI:15378"/>
        <dbReference type="ChEBI" id="CHEBI:57705"/>
        <dbReference type="ChEBI" id="CHEBI:58223"/>
        <dbReference type="ChEBI" id="CHEBI:61387"/>
        <dbReference type="ChEBI" id="CHEBI:61388"/>
        <dbReference type="EC" id="2.4.1.227"/>
    </reaction>
</comment>
<evidence type="ECO:0000313" key="14">
    <source>
        <dbReference type="Proteomes" id="UP000019464"/>
    </source>
</evidence>
<dbReference type="EC" id="2.4.1.227" evidence="10"/>
<feature type="binding site" evidence="10">
    <location>
        <position position="294"/>
    </location>
    <ligand>
        <name>UDP-N-acetyl-alpha-D-glucosamine</name>
        <dbReference type="ChEBI" id="CHEBI:57705"/>
    </ligand>
</feature>
<keyword evidence="3 10" id="KW-0328">Glycosyltransferase</keyword>
<feature type="binding site" evidence="10">
    <location>
        <position position="128"/>
    </location>
    <ligand>
        <name>UDP-N-acetyl-alpha-D-glucosamine</name>
        <dbReference type="ChEBI" id="CHEBI:57705"/>
    </ligand>
</feature>
<dbReference type="Pfam" id="PF04101">
    <property type="entry name" value="Glyco_tran_28_C"/>
    <property type="match status" value="1"/>
</dbReference>
<dbReference type="GO" id="GO:0071555">
    <property type="term" value="P:cell wall organization"/>
    <property type="evidence" value="ECO:0007669"/>
    <property type="project" value="UniProtKB-KW"/>
</dbReference>
<sequence length="361" mass="38645">MNAQPAKRLLIMAGGTGGHVFPALATADVLREQGVHIEWLGTEKGIEAKVVPAANIPLNTIAVTGLRGKGVASLLSAPFNLIRAIWQAHQVIKRVKPDAVLGMGGFASGPGGLAAWLHRIPVVIHEQNALPGMTNRILSQVAKKVLQAFPGAFPKLKLEHTIGNPVRGPILELAEPDIRFKDRDGPIRLLVVGGSLGAQAINTLLPDVLSNMPVTSRPVVWHQTGRTHFDATVEIYNQHNVEAKVVPFIDKMDEAFAWADLVLCRSGALTVSELAIAGVGSILVPFPYAVDDHQTANAQFLVAADAARLVQQSELSSDRLNTLLNELNQRDVLLAMAKKARSQGQPLAGQKLAVACLEVMQ</sequence>
<dbReference type="GO" id="GO:0009252">
    <property type="term" value="P:peptidoglycan biosynthetic process"/>
    <property type="evidence" value="ECO:0007669"/>
    <property type="project" value="UniProtKB-UniRule"/>
</dbReference>
<dbReference type="GO" id="GO:0051301">
    <property type="term" value="P:cell division"/>
    <property type="evidence" value="ECO:0007669"/>
    <property type="project" value="UniProtKB-KW"/>
</dbReference>
<feature type="binding site" evidence="10">
    <location>
        <position position="195"/>
    </location>
    <ligand>
        <name>UDP-N-acetyl-alpha-D-glucosamine</name>
        <dbReference type="ChEBI" id="CHEBI:57705"/>
    </ligand>
</feature>
<evidence type="ECO:0000256" key="3">
    <source>
        <dbReference type="ARBA" id="ARBA00022676"/>
    </source>
</evidence>
<evidence type="ECO:0000256" key="9">
    <source>
        <dbReference type="ARBA" id="ARBA00023316"/>
    </source>
</evidence>
<dbReference type="GO" id="GO:0005886">
    <property type="term" value="C:plasma membrane"/>
    <property type="evidence" value="ECO:0007669"/>
    <property type="project" value="UniProtKB-SubCell"/>
</dbReference>
<keyword evidence="9 10" id="KW-0961">Cell wall biogenesis/degradation</keyword>
<dbReference type="PATRIC" id="fig|1229521.3.peg.1510"/>
<comment type="subcellular location">
    <subcellularLocation>
        <location evidence="10">Cell membrane</location>
        <topology evidence="10">Peripheral membrane protein</topology>
        <orientation evidence="10">Cytoplasmic side</orientation>
    </subcellularLocation>
</comment>
<evidence type="ECO:0000313" key="13">
    <source>
        <dbReference type="EMBL" id="EXJ11722.1"/>
    </source>
</evidence>
<keyword evidence="4 10" id="KW-0808">Transferase</keyword>
<evidence type="ECO:0000256" key="5">
    <source>
        <dbReference type="ARBA" id="ARBA00022960"/>
    </source>
</evidence>
<keyword evidence="6 10" id="KW-0573">Peptidoglycan synthesis</keyword>
<evidence type="ECO:0000256" key="4">
    <source>
        <dbReference type="ARBA" id="ARBA00022679"/>
    </source>
</evidence>
<dbReference type="InterPro" id="IPR006009">
    <property type="entry name" value="GlcNAc_MurG"/>
</dbReference>